<keyword evidence="6" id="KW-0169">Cobalamin biosynthesis</keyword>
<proteinExistence type="inferred from homology"/>
<evidence type="ECO:0000256" key="5">
    <source>
        <dbReference type="ARBA" id="ARBA00022840"/>
    </source>
</evidence>
<dbReference type="Gene3D" id="1.20.1200.10">
    <property type="entry name" value="Cobalamin adenosyltransferase-like"/>
    <property type="match status" value="1"/>
</dbReference>
<dbReference type="NCBIfam" id="TIGR00636">
    <property type="entry name" value="PduO_Nterm"/>
    <property type="match status" value="1"/>
</dbReference>
<comment type="catalytic activity">
    <reaction evidence="6">
        <text>2 cob(II)alamin + reduced [electron-transfer flavoprotein] + 2 ATP = 2 adenosylcob(III)alamin + 2 triphosphate + oxidized [electron-transfer flavoprotein] + 3 H(+)</text>
        <dbReference type="Rhea" id="RHEA:28671"/>
        <dbReference type="Rhea" id="RHEA-COMP:10685"/>
        <dbReference type="Rhea" id="RHEA-COMP:10686"/>
        <dbReference type="ChEBI" id="CHEBI:15378"/>
        <dbReference type="ChEBI" id="CHEBI:16304"/>
        <dbReference type="ChEBI" id="CHEBI:18036"/>
        <dbReference type="ChEBI" id="CHEBI:18408"/>
        <dbReference type="ChEBI" id="CHEBI:30616"/>
        <dbReference type="ChEBI" id="CHEBI:57692"/>
        <dbReference type="ChEBI" id="CHEBI:58307"/>
        <dbReference type="EC" id="2.5.1.17"/>
    </reaction>
</comment>
<dbReference type="InterPro" id="IPR029499">
    <property type="entry name" value="PduO-typ"/>
</dbReference>
<dbReference type="UniPathway" id="UPA00148">
    <property type="reaction ID" value="UER00233"/>
</dbReference>
<dbReference type="SUPFAM" id="SSF89028">
    <property type="entry name" value="Cobalamin adenosyltransferase-like"/>
    <property type="match status" value="1"/>
</dbReference>
<evidence type="ECO:0000259" key="7">
    <source>
        <dbReference type="Pfam" id="PF01923"/>
    </source>
</evidence>
<comment type="catalytic activity">
    <reaction evidence="6">
        <text>2 cob(II)yrinate a,c diamide + reduced [electron-transfer flavoprotein] + 2 ATP = 2 adenosylcob(III)yrinate a,c-diamide + 2 triphosphate + oxidized [electron-transfer flavoprotein] + 3 H(+)</text>
        <dbReference type="Rhea" id="RHEA:11528"/>
        <dbReference type="Rhea" id="RHEA-COMP:10685"/>
        <dbReference type="Rhea" id="RHEA-COMP:10686"/>
        <dbReference type="ChEBI" id="CHEBI:15378"/>
        <dbReference type="ChEBI" id="CHEBI:18036"/>
        <dbReference type="ChEBI" id="CHEBI:30616"/>
        <dbReference type="ChEBI" id="CHEBI:57692"/>
        <dbReference type="ChEBI" id="CHEBI:58307"/>
        <dbReference type="ChEBI" id="CHEBI:58503"/>
        <dbReference type="ChEBI" id="CHEBI:58537"/>
        <dbReference type="EC" id="2.5.1.17"/>
    </reaction>
</comment>
<dbReference type="Pfam" id="PF01923">
    <property type="entry name" value="Cob_adeno_trans"/>
    <property type="match status" value="1"/>
</dbReference>
<evidence type="ECO:0000256" key="2">
    <source>
        <dbReference type="ARBA" id="ARBA00011233"/>
    </source>
</evidence>
<sequence length="180" mass="20277">MSIYTKTGDDGTTSLARGERRAKSDVRIMAIGSIDELNACIGVVIATLKLRSAQAYKRVDTLKQIQQHLFGIGASLALTEGHAPGVAEIQWMEQEIDRFETQLPELKNFILPGGCRGAAELHRTRTVCRRTERDLLHLQAQEKVESGVTIYLNRLSDLLFMMARDVNKQRGVEEEYWTTE</sequence>
<protein>
    <recommendedName>
        <fullName evidence="6">Corrinoid adenosyltransferase</fullName>
        <ecNumber evidence="6">2.5.1.17</ecNumber>
    </recommendedName>
    <alternativeName>
        <fullName evidence="6">Cob(II)alamin adenosyltransferase</fullName>
    </alternativeName>
    <alternativeName>
        <fullName evidence="6">Cob(II)yrinic acid a,c-diamide adenosyltransferase</fullName>
    </alternativeName>
    <alternativeName>
        <fullName evidence="6">Cobinamide/cobalamin adenosyltransferase</fullName>
    </alternativeName>
</protein>
<comment type="similarity">
    <text evidence="1 6">Belongs to the Cob(I)alamin adenosyltransferase family.</text>
</comment>
<dbReference type="PANTHER" id="PTHR12213:SF0">
    <property type="entry name" value="CORRINOID ADENOSYLTRANSFERASE MMAB"/>
    <property type="match status" value="1"/>
</dbReference>
<dbReference type="InterPro" id="IPR036451">
    <property type="entry name" value="CblAdoTrfase-like_sf"/>
</dbReference>
<dbReference type="EMBL" id="MPNX01000005">
    <property type="protein sequence ID" value="OOY35307.1"/>
    <property type="molecule type" value="Genomic_DNA"/>
</dbReference>
<organism evidence="8 9">
    <name type="scientific">Solemya velum gill symbiont</name>
    <dbReference type="NCBI Taxonomy" id="2340"/>
    <lineage>
        <taxon>Bacteria</taxon>
        <taxon>Pseudomonadati</taxon>
        <taxon>Pseudomonadota</taxon>
        <taxon>Gammaproteobacteria</taxon>
        <taxon>sulfur-oxidizing symbionts</taxon>
    </lineage>
</organism>
<dbReference type="AlphaFoldDB" id="A0A1T2DFE8"/>
<dbReference type="PANTHER" id="PTHR12213">
    <property type="entry name" value="CORRINOID ADENOSYLTRANSFERASE"/>
    <property type="match status" value="1"/>
</dbReference>
<evidence type="ECO:0000256" key="4">
    <source>
        <dbReference type="ARBA" id="ARBA00022741"/>
    </source>
</evidence>
<dbReference type="GO" id="GO:0009236">
    <property type="term" value="P:cobalamin biosynthetic process"/>
    <property type="evidence" value="ECO:0007669"/>
    <property type="project" value="UniProtKB-UniRule"/>
</dbReference>
<name>A0A1T2DFE8_SOVGS</name>
<dbReference type="Proteomes" id="UP000190962">
    <property type="component" value="Unassembled WGS sequence"/>
</dbReference>
<comment type="subunit">
    <text evidence="2">Homotrimer.</text>
</comment>
<comment type="pathway">
    <text evidence="6">Cofactor biosynthesis; adenosylcobalamin biosynthesis; adenosylcobalamin from cob(II)yrinate a,c-diamide: step 2/7.</text>
</comment>
<accession>A0A1T2DFE8</accession>
<dbReference type="FunFam" id="1.20.1200.10:FF:000001">
    <property type="entry name" value="Cob(I)yrinic acid a,c-diamide adenosyltransferase"/>
    <property type="match status" value="1"/>
</dbReference>
<dbReference type="GO" id="GO:0005524">
    <property type="term" value="F:ATP binding"/>
    <property type="evidence" value="ECO:0007669"/>
    <property type="project" value="UniProtKB-UniRule"/>
</dbReference>
<evidence type="ECO:0000313" key="8">
    <source>
        <dbReference type="EMBL" id="OOY35307.1"/>
    </source>
</evidence>
<dbReference type="GO" id="GO:0008817">
    <property type="term" value="F:corrinoid adenosyltransferase activity"/>
    <property type="evidence" value="ECO:0007669"/>
    <property type="project" value="UniProtKB-UniRule"/>
</dbReference>
<dbReference type="InterPro" id="IPR016030">
    <property type="entry name" value="CblAdoTrfase-like"/>
</dbReference>
<keyword evidence="4 6" id="KW-0547">Nucleotide-binding</keyword>
<keyword evidence="5 6" id="KW-0067">ATP-binding</keyword>
<evidence type="ECO:0000256" key="1">
    <source>
        <dbReference type="ARBA" id="ARBA00007487"/>
    </source>
</evidence>
<dbReference type="EC" id="2.5.1.17" evidence="6"/>
<evidence type="ECO:0000313" key="9">
    <source>
        <dbReference type="Proteomes" id="UP000190962"/>
    </source>
</evidence>
<gene>
    <name evidence="8" type="ORF">BOV88_05065</name>
</gene>
<evidence type="ECO:0000256" key="3">
    <source>
        <dbReference type="ARBA" id="ARBA00022679"/>
    </source>
</evidence>
<feature type="domain" description="Cobalamin adenosyltransferase-like" evidence="7">
    <location>
        <begin position="3"/>
        <end position="164"/>
    </location>
</feature>
<comment type="caution">
    <text evidence="8">The sequence shown here is derived from an EMBL/GenBank/DDBJ whole genome shotgun (WGS) entry which is preliminary data.</text>
</comment>
<reference evidence="8 9" key="1">
    <citation type="submission" date="2016-11" db="EMBL/GenBank/DDBJ databases">
        <title>Mixed transmission modes and dynamic genome evolution in an obligate animal-bacterial symbiosis.</title>
        <authorList>
            <person name="Russell S.L."/>
            <person name="Corbett-Detig R.B."/>
            <person name="Cavanaugh C.M."/>
        </authorList>
    </citation>
    <scope>NUCLEOTIDE SEQUENCE [LARGE SCALE GENOMIC DNA]</scope>
    <source>
        <strain evidence="8">MA-KB16</strain>
    </source>
</reference>
<evidence type="ECO:0000256" key="6">
    <source>
        <dbReference type="RuleBase" id="RU366026"/>
    </source>
</evidence>
<keyword evidence="3 6" id="KW-0808">Transferase</keyword>